<evidence type="ECO:0000313" key="8">
    <source>
        <dbReference type="EMBL" id="KAH0592451.1"/>
    </source>
</evidence>
<evidence type="ECO:0000259" key="7">
    <source>
        <dbReference type="PROSITE" id="PS50850"/>
    </source>
</evidence>
<dbReference type="SUPFAM" id="SSF103473">
    <property type="entry name" value="MFS general substrate transporter"/>
    <property type="match status" value="1"/>
</dbReference>
<dbReference type="Proteomes" id="UP000764110">
    <property type="component" value="Unassembled WGS sequence"/>
</dbReference>
<dbReference type="GO" id="GO:0022857">
    <property type="term" value="F:transmembrane transporter activity"/>
    <property type="evidence" value="ECO:0007669"/>
    <property type="project" value="InterPro"/>
</dbReference>
<organism evidence="8 9">
    <name type="scientific">Metarhizium humberi</name>
    <dbReference type="NCBI Taxonomy" id="2596975"/>
    <lineage>
        <taxon>Eukaryota</taxon>
        <taxon>Fungi</taxon>
        <taxon>Dikarya</taxon>
        <taxon>Ascomycota</taxon>
        <taxon>Pezizomycotina</taxon>
        <taxon>Sordariomycetes</taxon>
        <taxon>Hypocreomycetidae</taxon>
        <taxon>Hypocreales</taxon>
        <taxon>Clavicipitaceae</taxon>
        <taxon>Metarhizium</taxon>
    </lineage>
</organism>
<sequence>MAREADVGFNGYSSDMSTGSKLNPDSDHVPVTSHPDSLRSGEVSVEYIQGPRFRFICAAIAIMMFITNMEIPVLITALIAITSDLGGFDDSAMSITHTPDETAVIIIFAKFSDIFGRKPIFLLSTATFIIFSAACSAAQTLTQLIVFRAFQGIGGGGCFSLCTIMVFDLVPPEKYAQVVANISVTNAVALLVGPIIGGAIAANTTWRWIFIINVPIAAPALVISVLAIPSGFPHHGQVRGQTAEKTLRHSARKTLGRIDIPGTVLVLLAVLGLTAAFEEADKLFPWKSTYVIALLIVSGLLWIVLIWWERYVSLSNSTREPVLPWRLLTNRRMMGIFLNFLLLGGPTVIGMFIIPQRFQLVYGTSGLDAGVRLIPFTAAIPVSSVFASSLVGKYKVPPLYLILSGSCLQVLGFGLLGTLPATLEIPARIYGYELIAGWGCGINFSLLFLMVPFVIEKRDHGKLCPWSSVSRDEGNDANRFPLAIGLGAASQFRFIGSSMVLAISTSVFNSFARPRLQELGAAGADSLVAVLATLPTVVQEQIRYTLAEGYSRQTLALCVSAALQVPASLLMWTKKPLVV</sequence>
<dbReference type="EMBL" id="JACEFI010000031">
    <property type="protein sequence ID" value="KAH0592451.1"/>
    <property type="molecule type" value="Genomic_DNA"/>
</dbReference>
<keyword evidence="2 6" id="KW-0812">Transmembrane</keyword>
<keyword evidence="9" id="KW-1185">Reference proteome</keyword>
<keyword evidence="4 6" id="KW-0472">Membrane</keyword>
<feature type="transmembrane region" description="Helical" evidence="6">
    <location>
        <begin position="336"/>
        <end position="354"/>
    </location>
</feature>
<dbReference type="InterPro" id="IPR011701">
    <property type="entry name" value="MFS"/>
</dbReference>
<accession>A0A9P8M1F0</accession>
<evidence type="ECO:0000313" key="9">
    <source>
        <dbReference type="Proteomes" id="UP000764110"/>
    </source>
</evidence>
<name>A0A9P8M1F0_9HYPO</name>
<reference evidence="8 9" key="1">
    <citation type="submission" date="2020-07" db="EMBL/GenBank/DDBJ databases">
        <title>Metarhizium humberi genome.</title>
        <authorList>
            <person name="Lysoe E."/>
        </authorList>
    </citation>
    <scope>NUCLEOTIDE SEQUENCE [LARGE SCALE GENOMIC DNA]</scope>
    <source>
        <strain evidence="8 9">ESALQ1638</strain>
    </source>
</reference>
<evidence type="ECO:0000256" key="6">
    <source>
        <dbReference type="SAM" id="Phobius"/>
    </source>
</evidence>
<dbReference type="AlphaFoldDB" id="A0A9P8M1F0"/>
<feature type="transmembrane region" description="Helical" evidence="6">
    <location>
        <begin position="289"/>
        <end position="308"/>
    </location>
</feature>
<gene>
    <name evidence="8" type="ORF">MHUMG1_09838</name>
</gene>
<comment type="caution">
    <text evidence="8">The sequence shown here is derived from an EMBL/GenBank/DDBJ whole genome shotgun (WGS) entry which is preliminary data.</text>
</comment>
<feature type="transmembrane region" description="Helical" evidence="6">
    <location>
        <begin position="179"/>
        <end position="202"/>
    </location>
</feature>
<keyword evidence="3 6" id="KW-1133">Transmembrane helix</keyword>
<evidence type="ECO:0000256" key="2">
    <source>
        <dbReference type="ARBA" id="ARBA00022692"/>
    </source>
</evidence>
<evidence type="ECO:0000256" key="1">
    <source>
        <dbReference type="ARBA" id="ARBA00004141"/>
    </source>
</evidence>
<dbReference type="GO" id="GO:0005886">
    <property type="term" value="C:plasma membrane"/>
    <property type="evidence" value="ECO:0007669"/>
    <property type="project" value="TreeGrafter"/>
</dbReference>
<feature type="transmembrane region" description="Helical" evidence="6">
    <location>
        <begin position="145"/>
        <end position="167"/>
    </location>
</feature>
<feature type="transmembrane region" description="Helical" evidence="6">
    <location>
        <begin position="374"/>
        <end position="392"/>
    </location>
</feature>
<dbReference type="PROSITE" id="PS50850">
    <property type="entry name" value="MFS"/>
    <property type="match status" value="1"/>
</dbReference>
<evidence type="ECO:0000256" key="5">
    <source>
        <dbReference type="SAM" id="MobiDB-lite"/>
    </source>
</evidence>
<feature type="transmembrane region" description="Helical" evidence="6">
    <location>
        <begin position="399"/>
        <end position="423"/>
    </location>
</feature>
<dbReference type="PANTHER" id="PTHR23501">
    <property type="entry name" value="MAJOR FACILITATOR SUPERFAMILY"/>
    <property type="match status" value="1"/>
</dbReference>
<evidence type="ECO:0000256" key="3">
    <source>
        <dbReference type="ARBA" id="ARBA00022989"/>
    </source>
</evidence>
<feature type="transmembrane region" description="Helical" evidence="6">
    <location>
        <begin position="53"/>
        <end position="81"/>
    </location>
</feature>
<comment type="subcellular location">
    <subcellularLocation>
        <location evidence="1">Membrane</location>
        <topology evidence="1">Multi-pass membrane protein</topology>
    </subcellularLocation>
</comment>
<feature type="transmembrane region" description="Helical" evidence="6">
    <location>
        <begin position="208"/>
        <end position="229"/>
    </location>
</feature>
<evidence type="ECO:0000256" key="4">
    <source>
        <dbReference type="ARBA" id="ARBA00023136"/>
    </source>
</evidence>
<feature type="region of interest" description="Disordered" evidence="5">
    <location>
        <begin position="1"/>
        <end position="38"/>
    </location>
</feature>
<dbReference type="PANTHER" id="PTHR23501:SF43">
    <property type="entry name" value="MULTIDRUG TRANSPORTER, PUTATIVE (AFU_ORTHOLOGUE AFUA_6G03040)-RELATED"/>
    <property type="match status" value="1"/>
</dbReference>
<dbReference type="InterPro" id="IPR020846">
    <property type="entry name" value="MFS_dom"/>
</dbReference>
<dbReference type="Pfam" id="PF07690">
    <property type="entry name" value="MFS_1"/>
    <property type="match status" value="1"/>
</dbReference>
<dbReference type="Gene3D" id="1.20.1720.10">
    <property type="entry name" value="Multidrug resistance protein D"/>
    <property type="match status" value="1"/>
</dbReference>
<proteinExistence type="predicted"/>
<feature type="transmembrane region" description="Helical" evidence="6">
    <location>
        <begin position="435"/>
        <end position="455"/>
    </location>
</feature>
<dbReference type="InterPro" id="IPR036259">
    <property type="entry name" value="MFS_trans_sf"/>
</dbReference>
<protein>
    <recommendedName>
        <fullName evidence="7">Major facilitator superfamily (MFS) profile domain-containing protein</fullName>
    </recommendedName>
</protein>
<feature type="domain" description="Major facilitator superfamily (MFS) profile" evidence="7">
    <location>
        <begin position="56"/>
        <end position="541"/>
    </location>
</feature>
<feature type="transmembrane region" description="Helical" evidence="6">
    <location>
        <begin position="120"/>
        <end position="139"/>
    </location>
</feature>
<feature type="compositionally biased region" description="Polar residues" evidence="5">
    <location>
        <begin position="11"/>
        <end position="23"/>
    </location>
</feature>